<gene>
    <name evidence="2" type="ORF">BSU04_18275</name>
</gene>
<feature type="compositionally biased region" description="Polar residues" evidence="1">
    <location>
        <begin position="241"/>
        <end position="257"/>
    </location>
</feature>
<evidence type="ECO:0000313" key="3">
    <source>
        <dbReference type="Proteomes" id="UP000214720"/>
    </source>
</evidence>
<sequence>MDIANGDKSKSGEKAGKKVDATLEQLPVVGDAMRGTQVLAGQKNPDGSPKEPPAPNVQPDAGEHISPGSNGKAPAPASEKAIATPTPEKASTPKTGEQPAGSLTSTPSPTTDETQGNTPKEGEPHASTSSESSSKFAAPEQYSFKPKGNLEADRSSPGVFKNEKGQSYIQADGKDWPVKYDKDNGTWRAYDTADTSKPQYPVQLDDKGNWQIHNNVGLKGGNPGDTAAGGSNASNRDRLNTEMQKSPNGNEPGSYPSSVKTVNSLLQRLGINLSDQSAETIINNVHRVDSGELAHAAASAREVWTFARDVADPNLSMRERSAAALGMVVNGIVAPAYMAQFDLQNYHFGRDQSADLRRAMQMFIQNDPHS</sequence>
<organism evidence="2 3">
    <name type="scientific">Caballeronia sordidicola</name>
    <name type="common">Burkholderia sordidicola</name>
    <dbReference type="NCBI Taxonomy" id="196367"/>
    <lineage>
        <taxon>Bacteria</taxon>
        <taxon>Pseudomonadati</taxon>
        <taxon>Pseudomonadota</taxon>
        <taxon>Betaproteobacteria</taxon>
        <taxon>Burkholderiales</taxon>
        <taxon>Burkholderiaceae</taxon>
        <taxon>Caballeronia</taxon>
    </lineage>
</organism>
<evidence type="ECO:0000256" key="1">
    <source>
        <dbReference type="SAM" id="MobiDB-lite"/>
    </source>
</evidence>
<comment type="caution">
    <text evidence="2">The sequence shown here is derived from an EMBL/GenBank/DDBJ whole genome shotgun (WGS) entry which is preliminary data.</text>
</comment>
<reference evidence="3" key="1">
    <citation type="submission" date="2017-01" db="EMBL/GenBank/DDBJ databases">
        <title>Genome Analysis of Deinococcus marmoris KOPRI26562.</title>
        <authorList>
            <person name="Kim J.H."/>
            <person name="Oh H.-M."/>
        </authorList>
    </citation>
    <scope>NUCLEOTIDE SEQUENCE [LARGE SCALE GENOMIC DNA]</scope>
    <source>
        <strain evidence="3">PAMC 26633</strain>
    </source>
</reference>
<name>A0A226X256_CABSO</name>
<feature type="region of interest" description="Disordered" evidence="1">
    <location>
        <begin position="214"/>
        <end position="257"/>
    </location>
</feature>
<dbReference type="Proteomes" id="UP000214720">
    <property type="component" value="Unassembled WGS sequence"/>
</dbReference>
<accession>A0A226X256</accession>
<evidence type="ECO:0000313" key="2">
    <source>
        <dbReference type="EMBL" id="OXC76958.1"/>
    </source>
</evidence>
<protein>
    <submittedName>
        <fullName evidence="2">Chromosome segregation ATPase</fullName>
    </submittedName>
</protein>
<dbReference type="EMBL" id="MTHB01000110">
    <property type="protein sequence ID" value="OXC76958.1"/>
    <property type="molecule type" value="Genomic_DNA"/>
</dbReference>
<feature type="region of interest" description="Disordered" evidence="1">
    <location>
        <begin position="1"/>
        <end position="177"/>
    </location>
</feature>
<dbReference type="AlphaFoldDB" id="A0A226X256"/>
<proteinExistence type="predicted"/>
<feature type="compositionally biased region" description="Polar residues" evidence="1">
    <location>
        <begin position="101"/>
        <end position="118"/>
    </location>
</feature>
<feature type="compositionally biased region" description="Basic and acidic residues" evidence="1">
    <location>
        <begin position="1"/>
        <end position="21"/>
    </location>
</feature>